<evidence type="ECO:0000313" key="12">
    <source>
        <dbReference type="EMBL" id="ATB35005.1"/>
    </source>
</evidence>
<keyword evidence="7" id="KW-0653">Protein transport</keyword>
<evidence type="ECO:0000256" key="10">
    <source>
        <dbReference type="SAM" id="MobiDB-lite"/>
    </source>
</evidence>
<dbReference type="PANTHER" id="PTHR33446">
    <property type="entry name" value="PROTEIN TONB-RELATED"/>
    <property type="match status" value="1"/>
</dbReference>
<evidence type="ECO:0000256" key="5">
    <source>
        <dbReference type="ARBA" id="ARBA00022519"/>
    </source>
</evidence>
<keyword evidence="6" id="KW-0812">Transmembrane</keyword>
<dbReference type="GO" id="GO:0015031">
    <property type="term" value="P:protein transport"/>
    <property type="evidence" value="ECO:0007669"/>
    <property type="project" value="UniProtKB-KW"/>
</dbReference>
<gene>
    <name evidence="12" type="ORF">CYFUS_000417</name>
</gene>
<dbReference type="PROSITE" id="PS52015">
    <property type="entry name" value="TONB_CTD"/>
    <property type="match status" value="1"/>
</dbReference>
<dbReference type="EMBL" id="CP022098">
    <property type="protein sequence ID" value="ATB35005.1"/>
    <property type="molecule type" value="Genomic_DNA"/>
</dbReference>
<evidence type="ECO:0000256" key="9">
    <source>
        <dbReference type="ARBA" id="ARBA00023136"/>
    </source>
</evidence>
<organism evidence="12 13">
    <name type="scientific">Cystobacter fuscus</name>
    <dbReference type="NCBI Taxonomy" id="43"/>
    <lineage>
        <taxon>Bacteria</taxon>
        <taxon>Pseudomonadati</taxon>
        <taxon>Myxococcota</taxon>
        <taxon>Myxococcia</taxon>
        <taxon>Myxococcales</taxon>
        <taxon>Cystobacterineae</taxon>
        <taxon>Archangiaceae</taxon>
        <taxon>Cystobacter</taxon>
    </lineage>
</organism>
<dbReference type="InterPro" id="IPR037682">
    <property type="entry name" value="TonB_C"/>
</dbReference>
<evidence type="ECO:0000256" key="4">
    <source>
        <dbReference type="ARBA" id="ARBA00022475"/>
    </source>
</evidence>
<evidence type="ECO:0000256" key="6">
    <source>
        <dbReference type="ARBA" id="ARBA00022692"/>
    </source>
</evidence>
<dbReference type="PANTHER" id="PTHR33446:SF2">
    <property type="entry name" value="PROTEIN TONB"/>
    <property type="match status" value="1"/>
</dbReference>
<evidence type="ECO:0000256" key="1">
    <source>
        <dbReference type="ARBA" id="ARBA00004383"/>
    </source>
</evidence>
<name>A0A250ITB8_9BACT</name>
<keyword evidence="8" id="KW-1133">Transmembrane helix</keyword>
<comment type="similarity">
    <text evidence="2">Belongs to the TonB family.</text>
</comment>
<feature type="domain" description="TonB C-terminal" evidence="11">
    <location>
        <begin position="198"/>
        <end position="289"/>
    </location>
</feature>
<keyword evidence="4" id="KW-1003">Cell membrane</keyword>
<keyword evidence="3" id="KW-0813">Transport</keyword>
<evidence type="ECO:0000313" key="13">
    <source>
        <dbReference type="Proteomes" id="UP000217257"/>
    </source>
</evidence>
<dbReference type="InterPro" id="IPR006260">
    <property type="entry name" value="TonB/TolA_C"/>
</dbReference>
<accession>A0A250ITB8</accession>
<evidence type="ECO:0000256" key="3">
    <source>
        <dbReference type="ARBA" id="ARBA00022448"/>
    </source>
</evidence>
<evidence type="ECO:0000256" key="8">
    <source>
        <dbReference type="ARBA" id="ARBA00022989"/>
    </source>
</evidence>
<keyword evidence="5" id="KW-0997">Cell inner membrane</keyword>
<dbReference type="GO" id="GO:0055085">
    <property type="term" value="P:transmembrane transport"/>
    <property type="evidence" value="ECO:0007669"/>
    <property type="project" value="InterPro"/>
</dbReference>
<evidence type="ECO:0000256" key="7">
    <source>
        <dbReference type="ARBA" id="ARBA00022927"/>
    </source>
</evidence>
<proteinExistence type="inferred from homology"/>
<evidence type="ECO:0000259" key="11">
    <source>
        <dbReference type="PROSITE" id="PS52015"/>
    </source>
</evidence>
<keyword evidence="9" id="KW-0472">Membrane</keyword>
<dbReference type="SUPFAM" id="SSF74653">
    <property type="entry name" value="TolA/TonB C-terminal domain"/>
    <property type="match status" value="1"/>
</dbReference>
<sequence>MRMILNFPVEMPTSGTDSASVPPVRERLFRMGEAPRSGGERERWGWALLLAALVHGGLAGVTAVGLTHPSAPREAAPEEPELVFMHFAPPPPPAASATPTRAVQPERVKSRPRTPTPRPVFPRVIPQETLPEKPVETPSEPEPVASEPETAAEQTPAQELAMDGAGVGNTVAGVLGGVLGGQEGGLVGATGGALELKQVASPPRVLQQVKPQYPRSARNDGIEGLVLVRVIIGVDGRIEPGSTRVVRSVAALDAAAVSAVSQWRFSPALGRQGRPVRVIVEIPVQFSLK</sequence>
<dbReference type="NCBIfam" id="TIGR01352">
    <property type="entry name" value="tonB_Cterm"/>
    <property type="match status" value="1"/>
</dbReference>
<dbReference type="Pfam" id="PF03544">
    <property type="entry name" value="TonB_C"/>
    <property type="match status" value="1"/>
</dbReference>
<feature type="region of interest" description="Disordered" evidence="10">
    <location>
        <begin position="88"/>
        <end position="158"/>
    </location>
</feature>
<comment type="subcellular location">
    <subcellularLocation>
        <location evidence="1">Cell inner membrane</location>
        <topology evidence="1">Single-pass membrane protein</topology>
        <orientation evidence="1">Periplasmic side</orientation>
    </subcellularLocation>
</comment>
<protein>
    <recommendedName>
        <fullName evidence="11">TonB C-terminal domain-containing protein</fullName>
    </recommendedName>
</protein>
<dbReference type="Gene3D" id="3.30.1150.10">
    <property type="match status" value="1"/>
</dbReference>
<evidence type="ECO:0000256" key="2">
    <source>
        <dbReference type="ARBA" id="ARBA00006555"/>
    </source>
</evidence>
<dbReference type="InterPro" id="IPR051045">
    <property type="entry name" value="TonB-dependent_transducer"/>
</dbReference>
<feature type="compositionally biased region" description="Low complexity" evidence="10">
    <location>
        <begin position="136"/>
        <end position="153"/>
    </location>
</feature>
<dbReference type="Proteomes" id="UP000217257">
    <property type="component" value="Chromosome"/>
</dbReference>
<dbReference type="GO" id="GO:0031992">
    <property type="term" value="F:energy transducer activity"/>
    <property type="evidence" value="ECO:0007669"/>
    <property type="project" value="TreeGrafter"/>
</dbReference>
<dbReference type="GO" id="GO:0098797">
    <property type="term" value="C:plasma membrane protein complex"/>
    <property type="evidence" value="ECO:0007669"/>
    <property type="project" value="TreeGrafter"/>
</dbReference>
<dbReference type="KEGG" id="cfus:CYFUS_000417"/>
<reference evidence="12 13" key="1">
    <citation type="submission" date="2017-06" db="EMBL/GenBank/DDBJ databases">
        <title>Sequencing and comparative analysis of myxobacterial genomes.</title>
        <authorList>
            <person name="Rupp O."/>
            <person name="Goesmann A."/>
            <person name="Sogaard-Andersen L."/>
        </authorList>
    </citation>
    <scope>NUCLEOTIDE SEQUENCE [LARGE SCALE GENOMIC DNA]</scope>
    <source>
        <strain evidence="12 13">DSM 52655</strain>
    </source>
</reference>
<dbReference type="AlphaFoldDB" id="A0A250ITB8"/>